<keyword evidence="1" id="KW-1133">Transmembrane helix</keyword>
<dbReference type="EMBL" id="SLVJ01000025">
    <property type="protein sequence ID" value="TCM62291.1"/>
    <property type="molecule type" value="Genomic_DNA"/>
</dbReference>
<dbReference type="Pfam" id="PF05106">
    <property type="entry name" value="Phage_holin_3_1"/>
    <property type="match status" value="1"/>
</dbReference>
<evidence type="ECO:0000313" key="3">
    <source>
        <dbReference type="Proteomes" id="UP000294963"/>
    </source>
</evidence>
<proteinExistence type="predicted"/>
<comment type="caution">
    <text evidence="2">The sequence shown here is derived from an EMBL/GenBank/DDBJ whole genome shotgun (WGS) entry which is preliminary data.</text>
</comment>
<reference evidence="2 3" key="1">
    <citation type="submission" date="2019-03" db="EMBL/GenBank/DDBJ databases">
        <title>Genomic analyses of the natural microbiome of Caenorhabditis elegans.</title>
        <authorList>
            <person name="Samuel B."/>
        </authorList>
    </citation>
    <scope>NUCLEOTIDE SEQUENCE [LARGE SCALE GENOMIC DNA]</scope>
    <source>
        <strain evidence="2 3">JUb89</strain>
    </source>
</reference>
<organism evidence="2 3">
    <name type="scientific">Acinetobacter calcoaceticus</name>
    <dbReference type="NCBI Taxonomy" id="471"/>
    <lineage>
        <taxon>Bacteria</taxon>
        <taxon>Pseudomonadati</taxon>
        <taxon>Pseudomonadota</taxon>
        <taxon>Gammaproteobacteria</taxon>
        <taxon>Moraxellales</taxon>
        <taxon>Moraxellaceae</taxon>
        <taxon>Acinetobacter</taxon>
        <taxon>Acinetobacter calcoaceticus/baumannii complex</taxon>
    </lineage>
</organism>
<dbReference type="InterPro" id="IPR006481">
    <property type="entry name" value="Phage_lambda_GpS_holin"/>
</dbReference>
<evidence type="ECO:0000256" key="1">
    <source>
        <dbReference type="SAM" id="Phobius"/>
    </source>
</evidence>
<name>A0A4R1XHB3_ACICA</name>
<evidence type="ECO:0000313" key="2">
    <source>
        <dbReference type="EMBL" id="TCM62291.1"/>
    </source>
</evidence>
<keyword evidence="1" id="KW-0472">Membrane</keyword>
<dbReference type="Proteomes" id="UP000294963">
    <property type="component" value="Unassembled WGS sequence"/>
</dbReference>
<feature type="transmembrane region" description="Helical" evidence="1">
    <location>
        <begin position="12"/>
        <end position="30"/>
    </location>
</feature>
<protein>
    <submittedName>
        <fullName evidence="2">Lambda family phage holin</fullName>
    </submittedName>
</protein>
<feature type="transmembrane region" description="Helical" evidence="1">
    <location>
        <begin position="42"/>
        <end position="62"/>
    </location>
</feature>
<keyword evidence="1" id="KW-0812">Transmembrane</keyword>
<sequence length="99" mass="10982">MDDFVKQVAETVEPFATAIASFVMAFLMALMRTRKKTGKSDWLEAFMCGLFAVGAWSLMMWLNVPEIVAVGLASAIGYKGTHFVSDRIDKKLGDNDENK</sequence>
<gene>
    <name evidence="2" type="ORF">EC844_12519</name>
</gene>
<dbReference type="AlphaFoldDB" id="A0A4R1XHB3"/>
<accession>A0A4R1XHB3</accession>
<keyword evidence="3" id="KW-1185">Reference proteome</keyword>
<dbReference type="OrthoDB" id="6702075at2"/>